<organism evidence="1 2">
    <name type="scientific">Micromonospora auratinigra</name>
    <dbReference type="NCBI Taxonomy" id="261654"/>
    <lineage>
        <taxon>Bacteria</taxon>
        <taxon>Bacillati</taxon>
        <taxon>Actinomycetota</taxon>
        <taxon>Actinomycetes</taxon>
        <taxon>Micromonosporales</taxon>
        <taxon>Micromonosporaceae</taxon>
        <taxon>Micromonospora</taxon>
    </lineage>
</organism>
<dbReference type="RefSeq" id="WP_157740381.1">
    <property type="nucleotide sequence ID" value="NZ_LT594323.1"/>
</dbReference>
<accession>A0A1A9A379</accession>
<dbReference type="Proteomes" id="UP000199385">
    <property type="component" value="Chromosome I"/>
</dbReference>
<dbReference type="EMBL" id="LT594323">
    <property type="protein sequence ID" value="SBT50896.1"/>
    <property type="molecule type" value="Genomic_DNA"/>
</dbReference>
<protein>
    <submittedName>
        <fullName evidence="1">Uncharacterized protein</fullName>
    </submittedName>
</protein>
<reference evidence="2" key="1">
    <citation type="submission" date="2016-06" db="EMBL/GenBank/DDBJ databases">
        <authorList>
            <person name="Varghese N."/>
            <person name="Submissions Spin"/>
        </authorList>
    </citation>
    <scope>NUCLEOTIDE SEQUENCE [LARGE SCALE GENOMIC DNA]</scope>
    <source>
        <strain evidence="2">DSM 44815</strain>
    </source>
</reference>
<dbReference type="PATRIC" id="fig|261654.4.peg.5009"/>
<dbReference type="AlphaFoldDB" id="A0A1A9A379"/>
<keyword evidence="2" id="KW-1185">Reference proteome</keyword>
<evidence type="ECO:0000313" key="2">
    <source>
        <dbReference type="Proteomes" id="UP000199385"/>
    </source>
</evidence>
<dbReference type="OrthoDB" id="941586at2"/>
<gene>
    <name evidence="1" type="ORF">GA0070611_4940</name>
</gene>
<dbReference type="STRING" id="261654.GA0070611_4940"/>
<name>A0A1A9A379_9ACTN</name>
<proteinExistence type="predicted"/>
<sequence length="47" mass="5042">MGGDGHEERGMAAVARAPEHLHLAGDLLGRTLRLPGPADRPDRSPMR</sequence>
<evidence type="ECO:0000313" key="1">
    <source>
        <dbReference type="EMBL" id="SBT50896.1"/>
    </source>
</evidence>